<reference evidence="1" key="1">
    <citation type="submission" date="2021-01" db="EMBL/GenBank/DDBJ databases">
        <title>Whole genome shotgun sequence of Actinoplanes siamensis NBRC 109076.</title>
        <authorList>
            <person name="Komaki H."/>
            <person name="Tamura T."/>
        </authorList>
    </citation>
    <scope>NUCLEOTIDE SEQUENCE</scope>
    <source>
        <strain evidence="1">NBRC 109076</strain>
    </source>
</reference>
<proteinExistence type="predicted"/>
<accession>A0A919NBW1</accession>
<dbReference type="RefSeq" id="WP_203683688.1">
    <property type="nucleotide sequence ID" value="NZ_BOMW01000061.1"/>
</dbReference>
<comment type="caution">
    <text evidence="1">The sequence shown here is derived from an EMBL/GenBank/DDBJ whole genome shotgun (WGS) entry which is preliminary data.</text>
</comment>
<dbReference type="AlphaFoldDB" id="A0A919NBW1"/>
<keyword evidence="2" id="KW-1185">Reference proteome</keyword>
<dbReference type="EMBL" id="BOMW01000061">
    <property type="protein sequence ID" value="GIF08329.1"/>
    <property type="molecule type" value="Genomic_DNA"/>
</dbReference>
<evidence type="ECO:0000313" key="1">
    <source>
        <dbReference type="EMBL" id="GIF08329.1"/>
    </source>
</evidence>
<protein>
    <submittedName>
        <fullName evidence="1">Uncharacterized protein</fullName>
    </submittedName>
</protein>
<organism evidence="1 2">
    <name type="scientific">Actinoplanes siamensis</name>
    <dbReference type="NCBI Taxonomy" id="1223317"/>
    <lineage>
        <taxon>Bacteria</taxon>
        <taxon>Bacillati</taxon>
        <taxon>Actinomycetota</taxon>
        <taxon>Actinomycetes</taxon>
        <taxon>Micromonosporales</taxon>
        <taxon>Micromonosporaceae</taxon>
        <taxon>Actinoplanes</taxon>
    </lineage>
</organism>
<gene>
    <name evidence="1" type="ORF">Asi03nite_58670</name>
</gene>
<name>A0A919NBW1_9ACTN</name>
<evidence type="ECO:0000313" key="2">
    <source>
        <dbReference type="Proteomes" id="UP000629619"/>
    </source>
</evidence>
<sequence>MFADGLINLHTRDVGAGIRLHRGPLGLTETLRPPAAGVPGHVGFRAGAFTVARIR</sequence>
<dbReference type="Proteomes" id="UP000629619">
    <property type="component" value="Unassembled WGS sequence"/>
</dbReference>